<name>A0A811LF89_9BILA</name>
<evidence type="ECO:0000313" key="2">
    <source>
        <dbReference type="Proteomes" id="UP000614601"/>
    </source>
</evidence>
<dbReference type="EMBL" id="CAJFCW020000005">
    <property type="protein sequence ID" value="CAG9121200.1"/>
    <property type="molecule type" value="Genomic_DNA"/>
</dbReference>
<organism evidence="1 2">
    <name type="scientific">Bursaphelenchus okinawaensis</name>
    <dbReference type="NCBI Taxonomy" id="465554"/>
    <lineage>
        <taxon>Eukaryota</taxon>
        <taxon>Metazoa</taxon>
        <taxon>Ecdysozoa</taxon>
        <taxon>Nematoda</taxon>
        <taxon>Chromadorea</taxon>
        <taxon>Rhabditida</taxon>
        <taxon>Tylenchina</taxon>
        <taxon>Tylenchomorpha</taxon>
        <taxon>Aphelenchoidea</taxon>
        <taxon>Aphelenchoididae</taxon>
        <taxon>Bursaphelenchus</taxon>
    </lineage>
</organism>
<proteinExistence type="predicted"/>
<evidence type="ECO:0000313" key="1">
    <source>
        <dbReference type="EMBL" id="CAD5225685.1"/>
    </source>
</evidence>
<sequence length="73" mass="8871">MSSLLYKLNFQKDQWKDDRFYEQDDGFYRLWWPAVLPHLKLDSSEAPLEDVSLRSNFNFGLLHLHDLNLHHLR</sequence>
<dbReference type="AlphaFoldDB" id="A0A811LF89"/>
<dbReference type="EMBL" id="CAJFDH010000005">
    <property type="protein sequence ID" value="CAD5225685.1"/>
    <property type="molecule type" value="Genomic_DNA"/>
</dbReference>
<protein>
    <submittedName>
        <fullName evidence="1">Uncharacterized protein</fullName>
    </submittedName>
</protein>
<comment type="caution">
    <text evidence="1">The sequence shown here is derived from an EMBL/GenBank/DDBJ whole genome shotgun (WGS) entry which is preliminary data.</text>
</comment>
<dbReference type="Proteomes" id="UP000614601">
    <property type="component" value="Unassembled WGS sequence"/>
</dbReference>
<reference evidence="1" key="1">
    <citation type="submission" date="2020-09" db="EMBL/GenBank/DDBJ databases">
        <authorList>
            <person name="Kikuchi T."/>
        </authorList>
    </citation>
    <scope>NUCLEOTIDE SEQUENCE</scope>
    <source>
        <strain evidence="1">SH1</strain>
    </source>
</reference>
<gene>
    <name evidence="1" type="ORF">BOKJ2_LOCUS11701</name>
</gene>
<keyword evidence="2" id="KW-1185">Reference proteome</keyword>
<dbReference type="Proteomes" id="UP000783686">
    <property type="component" value="Unassembled WGS sequence"/>
</dbReference>
<accession>A0A811LF89</accession>